<feature type="domain" description="Response regulatory" evidence="3">
    <location>
        <begin position="23"/>
        <end position="136"/>
    </location>
</feature>
<dbReference type="PROSITE" id="PS50110">
    <property type="entry name" value="RESPONSE_REGULATORY"/>
    <property type="match status" value="1"/>
</dbReference>
<sequence>MDDLPQFPPLISPTAQRPLLGVTVLVVEDSRFACEALRLLCLKSGARIRRADTLAAARKHLRTYRPSVIIVDLGLPDGSGLDLIRDLHRYDHGIQAILATSGDDTLAHAAISAGAHGFLSKPLTSVAVFQQAVLKHLSALSTTARLRAANPETVHPDALAYNDDLRKAASSLSQISEARQLVYLGRFVSGIARSAGDIDLQTAAETLLATQRARRPNDQIIARLASLLKQRIATRRTV</sequence>
<evidence type="ECO:0000256" key="1">
    <source>
        <dbReference type="ARBA" id="ARBA00022553"/>
    </source>
</evidence>
<evidence type="ECO:0000259" key="3">
    <source>
        <dbReference type="PROSITE" id="PS50110"/>
    </source>
</evidence>
<evidence type="ECO:0000256" key="2">
    <source>
        <dbReference type="PROSITE-ProRule" id="PRU00169"/>
    </source>
</evidence>
<dbReference type="SUPFAM" id="SSF52172">
    <property type="entry name" value="CheY-like"/>
    <property type="match status" value="1"/>
</dbReference>
<dbReference type="Gene3D" id="3.40.50.2300">
    <property type="match status" value="1"/>
</dbReference>
<dbReference type="EMBL" id="CP060010">
    <property type="protein sequence ID" value="QTN36409.1"/>
    <property type="molecule type" value="Genomic_DNA"/>
</dbReference>
<dbReference type="PANTHER" id="PTHR44591">
    <property type="entry name" value="STRESS RESPONSE REGULATOR PROTEIN 1"/>
    <property type="match status" value="1"/>
</dbReference>
<dbReference type="Pfam" id="PF00072">
    <property type="entry name" value="Response_reg"/>
    <property type="match status" value="1"/>
</dbReference>
<dbReference type="CDD" id="cd00156">
    <property type="entry name" value="REC"/>
    <property type="match status" value="1"/>
</dbReference>
<dbReference type="PANTHER" id="PTHR44591:SF3">
    <property type="entry name" value="RESPONSE REGULATORY DOMAIN-CONTAINING PROTEIN"/>
    <property type="match status" value="1"/>
</dbReference>
<dbReference type="Proteomes" id="UP000665026">
    <property type="component" value="Chromosome"/>
</dbReference>
<dbReference type="GO" id="GO:0000160">
    <property type="term" value="P:phosphorelay signal transduction system"/>
    <property type="evidence" value="ECO:0007669"/>
    <property type="project" value="InterPro"/>
</dbReference>
<dbReference type="InterPro" id="IPR050595">
    <property type="entry name" value="Bact_response_regulator"/>
</dbReference>
<feature type="modified residue" description="4-aspartylphosphate" evidence="2">
    <location>
        <position position="72"/>
    </location>
</feature>
<dbReference type="KEGG" id="cact:HZ995_02515"/>
<keyword evidence="1 2" id="KW-0597">Phosphoprotein</keyword>
<proteinExistence type="predicted"/>
<dbReference type="AlphaFoldDB" id="A0A975EQQ2"/>
<dbReference type="SMART" id="SM00448">
    <property type="entry name" value="REC"/>
    <property type="match status" value="1"/>
</dbReference>
<evidence type="ECO:0000313" key="4">
    <source>
        <dbReference type="EMBL" id="QTN36409.1"/>
    </source>
</evidence>
<gene>
    <name evidence="4" type="ORF">HZ995_02515</name>
</gene>
<accession>A0A975EQQ2</accession>
<organism evidence="4 5">
    <name type="scientific">Cognatishimia activa</name>
    <dbReference type="NCBI Taxonomy" id="1715691"/>
    <lineage>
        <taxon>Bacteria</taxon>
        <taxon>Pseudomonadati</taxon>
        <taxon>Pseudomonadota</taxon>
        <taxon>Alphaproteobacteria</taxon>
        <taxon>Rhodobacterales</taxon>
        <taxon>Paracoccaceae</taxon>
        <taxon>Cognatishimia</taxon>
    </lineage>
</organism>
<reference evidence="4" key="1">
    <citation type="submission" date="2020-07" db="EMBL/GenBank/DDBJ databases">
        <title>Genome sequences of bacteria associated with the marine, planktonic diatom Thalassiosira profunda strain ECT2AJA-044.</title>
        <authorList>
            <person name="Gargas C.B."/>
            <person name="Roberts W.R."/>
            <person name="Alverson A.J."/>
        </authorList>
    </citation>
    <scope>NUCLEOTIDE SEQUENCE</scope>
    <source>
        <strain evidence="4">ECT2AJA-044</strain>
    </source>
</reference>
<protein>
    <submittedName>
        <fullName evidence="4">Response regulator</fullName>
    </submittedName>
</protein>
<name>A0A975EQQ2_9RHOB</name>
<dbReference type="InterPro" id="IPR011006">
    <property type="entry name" value="CheY-like_superfamily"/>
</dbReference>
<evidence type="ECO:0000313" key="5">
    <source>
        <dbReference type="Proteomes" id="UP000665026"/>
    </source>
</evidence>
<dbReference type="RefSeq" id="WP_209357108.1">
    <property type="nucleotide sequence ID" value="NZ_CP060010.1"/>
</dbReference>
<dbReference type="InterPro" id="IPR001789">
    <property type="entry name" value="Sig_transdc_resp-reg_receiver"/>
</dbReference>